<accession>J0CXK6</accession>
<dbReference type="OrthoDB" id="10257301at2759"/>
<dbReference type="PANTHER" id="PTHR19857">
    <property type="entry name" value="MITOCHONDRIAL DIVISION PROTEIN 1-RELATED"/>
    <property type="match status" value="1"/>
</dbReference>
<keyword evidence="3" id="KW-0647">Proteasome</keyword>
<dbReference type="PANTHER" id="PTHR19857:SF19">
    <property type="entry name" value="26S PROTEASOME REGULATORY SUBUNIT RPN14"/>
    <property type="match status" value="1"/>
</dbReference>
<evidence type="ECO:0000256" key="4">
    <source>
        <dbReference type="ARBA" id="ARBA00038321"/>
    </source>
</evidence>
<dbReference type="SUPFAM" id="SSF50978">
    <property type="entry name" value="WD40 repeat-like"/>
    <property type="match status" value="1"/>
</dbReference>
<evidence type="ECO:0000256" key="1">
    <source>
        <dbReference type="ARBA" id="ARBA00022574"/>
    </source>
</evidence>
<dbReference type="FunCoup" id="J0CXK6">
    <property type="interactions" value="81"/>
</dbReference>
<dbReference type="Gene3D" id="2.130.10.10">
    <property type="entry name" value="YVTN repeat-like/Quinoprotein amine dehydrogenase"/>
    <property type="match status" value="1"/>
</dbReference>
<evidence type="ECO:0000256" key="3">
    <source>
        <dbReference type="ARBA" id="ARBA00022942"/>
    </source>
</evidence>
<feature type="repeat" description="WD" evidence="5">
    <location>
        <begin position="187"/>
        <end position="228"/>
    </location>
</feature>
<evidence type="ECO:0000256" key="2">
    <source>
        <dbReference type="ARBA" id="ARBA00022737"/>
    </source>
</evidence>
<dbReference type="Proteomes" id="UP000006514">
    <property type="component" value="Unassembled WGS sequence"/>
</dbReference>
<dbReference type="AlphaFoldDB" id="J0CXK6"/>
<dbReference type="InterPro" id="IPR036322">
    <property type="entry name" value="WD40_repeat_dom_sf"/>
</dbReference>
<dbReference type="GO" id="GO:0000502">
    <property type="term" value="C:proteasome complex"/>
    <property type="evidence" value="ECO:0007669"/>
    <property type="project" value="UniProtKB-KW"/>
</dbReference>
<dbReference type="PROSITE" id="PS50082">
    <property type="entry name" value="WD_REPEATS_2"/>
    <property type="match status" value="1"/>
</dbReference>
<evidence type="ECO:0000313" key="6">
    <source>
        <dbReference type="EMBL" id="EJD35492.1"/>
    </source>
</evidence>
<organism evidence="6 7">
    <name type="scientific">Auricularia subglabra (strain TFB-10046 / SS5)</name>
    <name type="common">White-rot fungus</name>
    <name type="synonym">Auricularia delicata (strain TFB10046)</name>
    <dbReference type="NCBI Taxonomy" id="717982"/>
    <lineage>
        <taxon>Eukaryota</taxon>
        <taxon>Fungi</taxon>
        <taxon>Dikarya</taxon>
        <taxon>Basidiomycota</taxon>
        <taxon>Agaricomycotina</taxon>
        <taxon>Agaricomycetes</taxon>
        <taxon>Auriculariales</taxon>
        <taxon>Auriculariaceae</taxon>
        <taxon>Auricularia</taxon>
    </lineage>
</organism>
<comment type="similarity">
    <text evidence="4">Belongs to the WD repeat PAAF1/RPN14 family.</text>
</comment>
<keyword evidence="1 5" id="KW-0853">WD repeat</keyword>
<protein>
    <submittedName>
        <fullName evidence="6">WD40 repeat-like protein</fullName>
    </submittedName>
</protein>
<dbReference type="InterPro" id="IPR001680">
    <property type="entry name" value="WD40_rpt"/>
</dbReference>
<dbReference type="PROSITE" id="PS50294">
    <property type="entry name" value="WD_REPEATS_REGION"/>
    <property type="match status" value="1"/>
</dbReference>
<sequence>MSADVSTLPYITVQPDFADVLADAREGVFGQEDFWVSCYADGKPSVHGKVHTQRAGLTARDGVEFARDGESGITFMASCPTLNIPPTRVRIPRQNIGGDGSPVITAFDVHDTESGETRVAVADASGAIAVYDSDSASPLKAKLPRDTTASALRFFPSGAVLLCATSTYELRFLSASPADFGATPRTLTGHRRAVTDVGMRGRGRTVLSCGKDGTLRQWDVGAGAQLGLSTSTASAPILKMALDDAEGRAWLALGDGALEAHDLSARSMTGRTALPGAALYAVALDAPPHRVAAGALDRPLLGGRRNGACVEDLAFDPSDGTLCAVMEDGLAYRARVDEGRISVVEELVGPDCDPLRGVRVTAGGAVWTVADDGIVRKY</sequence>
<evidence type="ECO:0000313" key="7">
    <source>
        <dbReference type="Proteomes" id="UP000006514"/>
    </source>
</evidence>
<dbReference type="KEGG" id="adl:AURDEDRAFT_188717"/>
<proteinExistence type="inferred from homology"/>
<dbReference type="SMART" id="SM00320">
    <property type="entry name" value="WD40"/>
    <property type="match status" value="2"/>
</dbReference>
<dbReference type="Pfam" id="PF00400">
    <property type="entry name" value="WD40"/>
    <property type="match status" value="1"/>
</dbReference>
<dbReference type="InParanoid" id="J0CXK6"/>
<evidence type="ECO:0000256" key="5">
    <source>
        <dbReference type="PROSITE-ProRule" id="PRU00221"/>
    </source>
</evidence>
<gene>
    <name evidence="6" type="ORF">AURDEDRAFT_188717</name>
</gene>
<dbReference type="EMBL" id="JH687888">
    <property type="protein sequence ID" value="EJD35492.1"/>
    <property type="molecule type" value="Genomic_DNA"/>
</dbReference>
<keyword evidence="2" id="KW-0677">Repeat</keyword>
<dbReference type="InterPro" id="IPR051179">
    <property type="entry name" value="WD_repeat_multifunction"/>
</dbReference>
<dbReference type="InterPro" id="IPR015943">
    <property type="entry name" value="WD40/YVTN_repeat-like_dom_sf"/>
</dbReference>
<name>J0CXK6_AURST</name>
<keyword evidence="7" id="KW-1185">Reference proteome</keyword>
<dbReference type="OMA" id="CNWNEAL"/>
<reference evidence="7" key="1">
    <citation type="journal article" date="2012" name="Science">
        <title>The Paleozoic origin of enzymatic lignin decomposition reconstructed from 31 fungal genomes.</title>
        <authorList>
            <person name="Floudas D."/>
            <person name="Binder M."/>
            <person name="Riley R."/>
            <person name="Barry K."/>
            <person name="Blanchette R.A."/>
            <person name="Henrissat B."/>
            <person name="Martinez A.T."/>
            <person name="Otillar R."/>
            <person name="Spatafora J.W."/>
            <person name="Yadav J.S."/>
            <person name="Aerts A."/>
            <person name="Benoit I."/>
            <person name="Boyd A."/>
            <person name="Carlson A."/>
            <person name="Copeland A."/>
            <person name="Coutinho P.M."/>
            <person name="de Vries R.P."/>
            <person name="Ferreira P."/>
            <person name="Findley K."/>
            <person name="Foster B."/>
            <person name="Gaskell J."/>
            <person name="Glotzer D."/>
            <person name="Gorecki P."/>
            <person name="Heitman J."/>
            <person name="Hesse C."/>
            <person name="Hori C."/>
            <person name="Igarashi K."/>
            <person name="Jurgens J.A."/>
            <person name="Kallen N."/>
            <person name="Kersten P."/>
            <person name="Kohler A."/>
            <person name="Kuees U."/>
            <person name="Kumar T.K.A."/>
            <person name="Kuo A."/>
            <person name="LaButti K."/>
            <person name="Larrondo L.F."/>
            <person name="Lindquist E."/>
            <person name="Ling A."/>
            <person name="Lombard V."/>
            <person name="Lucas S."/>
            <person name="Lundell T."/>
            <person name="Martin R."/>
            <person name="McLaughlin D.J."/>
            <person name="Morgenstern I."/>
            <person name="Morin E."/>
            <person name="Murat C."/>
            <person name="Nagy L.G."/>
            <person name="Nolan M."/>
            <person name="Ohm R.A."/>
            <person name="Patyshakuliyeva A."/>
            <person name="Rokas A."/>
            <person name="Ruiz-Duenas F.J."/>
            <person name="Sabat G."/>
            <person name="Salamov A."/>
            <person name="Samejima M."/>
            <person name="Schmutz J."/>
            <person name="Slot J.C."/>
            <person name="St John F."/>
            <person name="Stenlid J."/>
            <person name="Sun H."/>
            <person name="Sun S."/>
            <person name="Syed K."/>
            <person name="Tsang A."/>
            <person name="Wiebenga A."/>
            <person name="Young D."/>
            <person name="Pisabarro A."/>
            <person name="Eastwood D.C."/>
            <person name="Martin F."/>
            <person name="Cullen D."/>
            <person name="Grigoriev I.V."/>
            <person name="Hibbett D.S."/>
        </authorList>
    </citation>
    <scope>NUCLEOTIDE SEQUENCE [LARGE SCALE GENOMIC DNA]</scope>
    <source>
        <strain evidence="7">TFB10046</strain>
    </source>
</reference>
<dbReference type="eggNOG" id="KOG0266">
    <property type="taxonomic scope" value="Eukaryota"/>
</dbReference>